<dbReference type="PANTHER" id="PTHR10513:SF24">
    <property type="entry name" value="THYMIDINE KINASE 2, MITOCHONDRIAL"/>
    <property type="match status" value="1"/>
</dbReference>
<sequence length="451" mass="51784">MPHINLIYSFTTEKIFDNIKAQLKPVVNRKTPFQIVFDLSSFDYFRQRDDQCAFHLRPKISTDAVELQKVIKNQLSNLIKNKRVFEAHLTLGQTTVSNISDVLDEIKARWTTIEFTVDRVYMISRENHPENLFTIKNEILLLDQEKDSLPLALVIPVKSATLNYLCIILLNQVSSRVLHIFENTSFQPCKSFRIILNDYENGPVDADLHSKIESIQKFILDFDSNSVGFDPTTSCLFLKPTDTELIAVEGNIGSGKSSVLAHLANSSLCDVVAEPIDSWTNLNGHNILAMLYDDPQRWGFAFQANAQMTLAKLHAQPTKAPVKVMERSIYSARHCFVENLYRSKTLQGVEYEILKDWFQLLISNGSCHLDLIIYLRATPETCLQRIHARNRSEEESISLDYLQKLHECHEEWLINRHNTNLSIPILVVDANQTKERVYNDTNTHVENLVSY</sequence>
<protein>
    <recommendedName>
        <fullName evidence="1">Deoxynucleoside kinase domain-containing protein</fullName>
    </recommendedName>
</protein>
<accession>A0A819C4Y1</accession>
<dbReference type="Pfam" id="PF13563">
    <property type="entry name" value="2_5_RNA_ligase2"/>
    <property type="match status" value="1"/>
</dbReference>
<dbReference type="InterPro" id="IPR050566">
    <property type="entry name" value="Deoxyribonucleoside_kinase"/>
</dbReference>
<evidence type="ECO:0000313" key="5">
    <source>
        <dbReference type="Proteomes" id="UP000663866"/>
    </source>
</evidence>
<evidence type="ECO:0000259" key="1">
    <source>
        <dbReference type="Pfam" id="PF01712"/>
    </source>
</evidence>
<name>A0A819C4Y1_9BILA</name>
<proteinExistence type="predicted"/>
<comment type="caution">
    <text evidence="3">The sequence shown here is derived from an EMBL/GenBank/DDBJ whole genome shotgun (WGS) entry which is preliminary data.</text>
</comment>
<dbReference type="Gene3D" id="3.90.1140.10">
    <property type="entry name" value="Cyclic phosphodiesterase"/>
    <property type="match status" value="1"/>
</dbReference>
<dbReference type="GO" id="GO:0005739">
    <property type="term" value="C:mitochondrion"/>
    <property type="evidence" value="ECO:0007669"/>
    <property type="project" value="TreeGrafter"/>
</dbReference>
<evidence type="ECO:0000313" key="2">
    <source>
        <dbReference type="EMBL" id="CAF3787084.1"/>
    </source>
</evidence>
<dbReference type="Proteomes" id="UP000663842">
    <property type="component" value="Unassembled WGS sequence"/>
</dbReference>
<reference evidence="3" key="1">
    <citation type="submission" date="2021-02" db="EMBL/GenBank/DDBJ databases">
        <authorList>
            <person name="Nowell W R."/>
        </authorList>
    </citation>
    <scope>NUCLEOTIDE SEQUENCE</scope>
</reference>
<gene>
    <name evidence="2" type="ORF">OVN521_LOCUS3088</name>
    <name evidence="3" type="ORF">UXM345_LOCUS5243</name>
</gene>
<dbReference type="EMBL" id="CAJOBF010000383">
    <property type="protein sequence ID" value="CAF3808632.1"/>
    <property type="molecule type" value="Genomic_DNA"/>
</dbReference>
<dbReference type="PANTHER" id="PTHR10513">
    <property type="entry name" value="DEOXYNUCLEOSIDE KINASE"/>
    <property type="match status" value="1"/>
</dbReference>
<evidence type="ECO:0000313" key="3">
    <source>
        <dbReference type="EMBL" id="CAF3808632.1"/>
    </source>
</evidence>
<dbReference type="InterPro" id="IPR027417">
    <property type="entry name" value="P-loop_NTPase"/>
</dbReference>
<dbReference type="Proteomes" id="UP000663866">
    <property type="component" value="Unassembled WGS sequence"/>
</dbReference>
<dbReference type="SUPFAM" id="SSF52540">
    <property type="entry name" value="P-loop containing nucleoside triphosphate hydrolases"/>
    <property type="match status" value="1"/>
</dbReference>
<dbReference type="EMBL" id="CAJOBG010000258">
    <property type="protein sequence ID" value="CAF3787084.1"/>
    <property type="molecule type" value="Genomic_DNA"/>
</dbReference>
<organism evidence="3 4">
    <name type="scientific">Rotaria magnacalcarata</name>
    <dbReference type="NCBI Taxonomy" id="392030"/>
    <lineage>
        <taxon>Eukaryota</taxon>
        <taxon>Metazoa</taxon>
        <taxon>Spiralia</taxon>
        <taxon>Gnathifera</taxon>
        <taxon>Rotifera</taxon>
        <taxon>Eurotatoria</taxon>
        <taxon>Bdelloidea</taxon>
        <taxon>Philodinida</taxon>
        <taxon>Philodinidae</taxon>
        <taxon>Rotaria</taxon>
    </lineage>
</organism>
<dbReference type="Pfam" id="PF01712">
    <property type="entry name" value="dNK"/>
    <property type="match status" value="1"/>
</dbReference>
<evidence type="ECO:0000313" key="4">
    <source>
        <dbReference type="Proteomes" id="UP000663842"/>
    </source>
</evidence>
<dbReference type="GO" id="GO:0019136">
    <property type="term" value="F:deoxynucleoside kinase activity"/>
    <property type="evidence" value="ECO:0007669"/>
    <property type="project" value="TreeGrafter"/>
</dbReference>
<dbReference type="AlphaFoldDB" id="A0A819C4Y1"/>
<dbReference type="InterPro" id="IPR031314">
    <property type="entry name" value="DNK_dom"/>
</dbReference>
<feature type="domain" description="Deoxynucleoside kinase" evidence="1">
    <location>
        <begin position="246"/>
        <end position="449"/>
    </location>
</feature>
<dbReference type="Gene3D" id="3.40.50.300">
    <property type="entry name" value="P-loop containing nucleotide triphosphate hydrolases"/>
    <property type="match status" value="1"/>
</dbReference>
<dbReference type="CDD" id="cd01673">
    <property type="entry name" value="dNK"/>
    <property type="match status" value="1"/>
</dbReference>
<keyword evidence="5" id="KW-1185">Reference proteome</keyword>